<dbReference type="STRING" id="448386.A0A2V3ICL1"/>
<comment type="caution">
    <text evidence="3">The sequence shown here is derived from an EMBL/GenBank/DDBJ whole genome shotgun (WGS) entry which is preliminary data.</text>
</comment>
<feature type="region of interest" description="Disordered" evidence="1">
    <location>
        <begin position="147"/>
        <end position="169"/>
    </location>
</feature>
<dbReference type="InterPro" id="IPR012296">
    <property type="entry name" value="Nuclease_put_TT1808"/>
</dbReference>
<dbReference type="AlphaFoldDB" id="A0A2V3ICL1"/>
<feature type="compositionally biased region" description="Basic residues" evidence="1">
    <location>
        <begin position="481"/>
        <end position="497"/>
    </location>
</feature>
<feature type="compositionally biased region" description="Low complexity" evidence="1">
    <location>
        <begin position="147"/>
        <end position="162"/>
    </location>
</feature>
<dbReference type="InterPro" id="IPR008538">
    <property type="entry name" value="Uma2"/>
</dbReference>
<feature type="region of interest" description="Disordered" evidence="1">
    <location>
        <begin position="442"/>
        <end position="505"/>
    </location>
</feature>
<proteinExistence type="predicted"/>
<evidence type="ECO:0000313" key="4">
    <source>
        <dbReference type="Proteomes" id="UP000247409"/>
    </source>
</evidence>
<reference evidence="3 4" key="1">
    <citation type="journal article" date="2018" name="Mol. Biol. Evol.">
        <title>Analysis of the draft genome of the red seaweed Gracilariopsis chorda provides insights into genome size evolution in Rhodophyta.</title>
        <authorList>
            <person name="Lee J."/>
            <person name="Yang E.C."/>
            <person name="Graf L."/>
            <person name="Yang J.H."/>
            <person name="Qiu H."/>
            <person name="Zel Zion U."/>
            <person name="Chan C.X."/>
            <person name="Stephens T.G."/>
            <person name="Weber A.P.M."/>
            <person name="Boo G.H."/>
            <person name="Boo S.M."/>
            <person name="Kim K.M."/>
            <person name="Shin Y."/>
            <person name="Jung M."/>
            <person name="Lee S.J."/>
            <person name="Yim H.S."/>
            <person name="Lee J.H."/>
            <person name="Bhattacharya D."/>
            <person name="Yoon H.S."/>
        </authorList>
    </citation>
    <scope>NUCLEOTIDE SEQUENCE [LARGE SCALE GENOMIC DNA]</scope>
    <source>
        <strain evidence="3 4">SKKU-2015</strain>
        <tissue evidence="3">Whole body</tissue>
    </source>
</reference>
<evidence type="ECO:0000256" key="1">
    <source>
        <dbReference type="SAM" id="MobiDB-lite"/>
    </source>
</evidence>
<dbReference type="SUPFAM" id="SSF52980">
    <property type="entry name" value="Restriction endonuclease-like"/>
    <property type="match status" value="1"/>
</dbReference>
<dbReference type="Gene3D" id="3.90.1570.10">
    <property type="entry name" value="tt1808, chain A"/>
    <property type="match status" value="1"/>
</dbReference>
<feature type="domain" description="Putative restriction endonuclease" evidence="2">
    <location>
        <begin position="81"/>
        <end position="248"/>
    </location>
</feature>
<protein>
    <submittedName>
        <fullName evidence="3">Reticulocyte-binding protein 2-like</fullName>
    </submittedName>
</protein>
<dbReference type="GO" id="GO:0006281">
    <property type="term" value="P:DNA repair"/>
    <property type="evidence" value="ECO:0007669"/>
    <property type="project" value="UniProtKB-ARBA"/>
</dbReference>
<feature type="region of interest" description="Disordered" evidence="1">
    <location>
        <begin position="359"/>
        <end position="430"/>
    </location>
</feature>
<feature type="region of interest" description="Disordered" evidence="1">
    <location>
        <begin position="1"/>
        <end position="26"/>
    </location>
</feature>
<evidence type="ECO:0000313" key="3">
    <source>
        <dbReference type="EMBL" id="PXF39801.1"/>
    </source>
</evidence>
<evidence type="ECO:0000259" key="2">
    <source>
        <dbReference type="Pfam" id="PF05685"/>
    </source>
</evidence>
<organism evidence="3 4">
    <name type="scientific">Gracilariopsis chorda</name>
    <dbReference type="NCBI Taxonomy" id="448386"/>
    <lineage>
        <taxon>Eukaryota</taxon>
        <taxon>Rhodophyta</taxon>
        <taxon>Florideophyceae</taxon>
        <taxon>Rhodymeniophycidae</taxon>
        <taxon>Gracilariales</taxon>
        <taxon>Gracilariaceae</taxon>
        <taxon>Gracilariopsis</taxon>
    </lineage>
</organism>
<dbReference type="Pfam" id="PF05685">
    <property type="entry name" value="Uma2"/>
    <property type="match status" value="1"/>
</dbReference>
<dbReference type="EMBL" id="NBIV01000434">
    <property type="protein sequence ID" value="PXF39801.1"/>
    <property type="molecule type" value="Genomic_DNA"/>
</dbReference>
<sequence length="505" mass="56230">MSVTAPPPLHSSDSPPPSPSASPQSLVLSDLNIPSPSFSVPPSLHAFADLSPDSLDEPFATAVRTNGAPNGELDLLPCTLDQYLQLSEYTSAKYELIDNHLFFKRDLDDPQAGLIRQSLSYKLRQLHANGRAHICVNEVGNVHLPGASSSSSPLAARTASSSNNRLAPSASSSVLVPDITITPYSPRQSPHRRSPRSAAFVASYTRQTPLMHIEITSQQSSRRTDYTTKWVKYAQAGVDEYVIIDLDKLHAPRPGSSASPLWRPCVVVGKQNGPGPFRTTGYPTTTGNAAPRRSRRIAAQSTSQPQAGYHWQIFEGNTPIDCTYFRELGLTPDSLLGIGKVEQLQAEDQQQNALRLEREAAQRRAAEQRARRNSEEKKAAEQRARRNSEEKRAAEQRARRNSEEKRAAEQRARRNSEERRASESRADKAERELQVMREKLAMALEQNNTREIRKRSRPSSISSHDSEERTQDGRVQNNKPRCPKRGCKAKPNRHKARSTNQENKS</sequence>
<accession>A0A2V3ICL1</accession>
<dbReference type="CDD" id="cd06260">
    <property type="entry name" value="DUF820-like"/>
    <property type="match status" value="1"/>
</dbReference>
<dbReference type="Proteomes" id="UP000247409">
    <property type="component" value="Unassembled WGS sequence"/>
</dbReference>
<feature type="region of interest" description="Disordered" evidence="1">
    <location>
        <begin position="273"/>
        <end position="292"/>
    </location>
</feature>
<dbReference type="OrthoDB" id="13158at2759"/>
<keyword evidence="4" id="KW-1185">Reference proteome</keyword>
<feature type="compositionally biased region" description="Pro residues" evidence="1">
    <location>
        <begin position="1"/>
        <end position="20"/>
    </location>
</feature>
<dbReference type="InterPro" id="IPR011335">
    <property type="entry name" value="Restrct_endonuc-II-like"/>
</dbReference>
<name>A0A2V3ICL1_9FLOR</name>
<gene>
    <name evidence="3" type="ORF">BWQ96_10498</name>
</gene>